<feature type="compositionally biased region" description="Pro residues" evidence="7">
    <location>
        <begin position="861"/>
        <end position="872"/>
    </location>
</feature>
<protein>
    <recommendedName>
        <fullName evidence="5">Kinesin-like protein</fullName>
    </recommendedName>
</protein>
<dbReference type="PANTHER" id="PTHR47972">
    <property type="entry name" value="KINESIN-LIKE PROTEIN KLP-3"/>
    <property type="match status" value="1"/>
</dbReference>
<evidence type="ECO:0000256" key="2">
    <source>
        <dbReference type="ARBA" id="ARBA00022840"/>
    </source>
</evidence>
<dbReference type="InterPro" id="IPR036020">
    <property type="entry name" value="WW_dom_sf"/>
</dbReference>
<evidence type="ECO:0000256" key="3">
    <source>
        <dbReference type="ARBA" id="ARBA00023175"/>
    </source>
</evidence>
<dbReference type="SUPFAM" id="SSF52540">
    <property type="entry name" value="P-loop containing nucleoside triphosphate hydrolases"/>
    <property type="match status" value="1"/>
</dbReference>
<dbReference type="PROSITE" id="PS00411">
    <property type="entry name" value="KINESIN_MOTOR_1"/>
    <property type="match status" value="1"/>
</dbReference>
<name>A0AAX4PL08_9CHLO</name>
<dbReference type="GO" id="GO:0008017">
    <property type="term" value="F:microtubule binding"/>
    <property type="evidence" value="ECO:0007669"/>
    <property type="project" value="InterPro"/>
</dbReference>
<keyword evidence="3 4" id="KW-0505">Motor protein</keyword>
<keyword evidence="1 4" id="KW-0547">Nucleotide-binding</keyword>
<dbReference type="InterPro" id="IPR027417">
    <property type="entry name" value="P-loop_NTPase"/>
</dbReference>
<dbReference type="PROSITE" id="PS50020">
    <property type="entry name" value="WW_DOMAIN_2"/>
    <property type="match status" value="1"/>
</dbReference>
<dbReference type="GO" id="GO:0003777">
    <property type="term" value="F:microtubule motor activity"/>
    <property type="evidence" value="ECO:0007669"/>
    <property type="project" value="InterPro"/>
</dbReference>
<evidence type="ECO:0000256" key="7">
    <source>
        <dbReference type="SAM" id="MobiDB-lite"/>
    </source>
</evidence>
<dbReference type="InterPro" id="IPR001202">
    <property type="entry name" value="WW_dom"/>
</dbReference>
<gene>
    <name evidence="10" type="ORF">HKI87_16g84070</name>
</gene>
<dbReference type="InterPro" id="IPR001752">
    <property type="entry name" value="Kinesin_motor_dom"/>
</dbReference>
<dbReference type="InterPro" id="IPR027640">
    <property type="entry name" value="Kinesin-like_fam"/>
</dbReference>
<dbReference type="InterPro" id="IPR019821">
    <property type="entry name" value="Kinesin_motor_CS"/>
</dbReference>
<dbReference type="SMART" id="SM00129">
    <property type="entry name" value="KISc"/>
    <property type="match status" value="1"/>
</dbReference>
<dbReference type="Pfam" id="PF00225">
    <property type="entry name" value="Kinesin"/>
    <property type="match status" value="1"/>
</dbReference>
<accession>A0AAX4PL08</accession>
<dbReference type="CDD" id="cd00201">
    <property type="entry name" value="WW"/>
    <property type="match status" value="1"/>
</dbReference>
<feature type="region of interest" description="Disordered" evidence="7">
    <location>
        <begin position="927"/>
        <end position="967"/>
    </location>
</feature>
<dbReference type="AlphaFoldDB" id="A0AAX4PL08"/>
<evidence type="ECO:0000313" key="10">
    <source>
        <dbReference type="EMBL" id="WZN66836.1"/>
    </source>
</evidence>
<dbReference type="Pfam" id="PF00397">
    <property type="entry name" value="WW"/>
    <property type="match status" value="1"/>
</dbReference>
<keyword evidence="2 4" id="KW-0067">ATP-binding</keyword>
<dbReference type="PANTHER" id="PTHR47972:SF28">
    <property type="entry name" value="KINESIN-LIKE PROTEIN KLP-3"/>
    <property type="match status" value="1"/>
</dbReference>
<feature type="compositionally biased region" description="Basic and acidic residues" evidence="7">
    <location>
        <begin position="927"/>
        <end position="938"/>
    </location>
</feature>
<evidence type="ECO:0000256" key="6">
    <source>
        <dbReference type="SAM" id="Coils"/>
    </source>
</evidence>
<comment type="similarity">
    <text evidence="4 5">Belongs to the TRAFAC class myosin-kinesin ATPase superfamily. Kinesin family.</text>
</comment>
<keyword evidence="6" id="KW-0175">Coiled coil</keyword>
<keyword evidence="5" id="KW-0493">Microtubule</keyword>
<feature type="domain" description="Kinesin motor" evidence="9">
    <location>
        <begin position="446"/>
        <end position="786"/>
    </location>
</feature>
<dbReference type="SMART" id="SM00456">
    <property type="entry name" value="WW"/>
    <property type="match status" value="1"/>
</dbReference>
<dbReference type="Gene3D" id="3.40.850.10">
    <property type="entry name" value="Kinesin motor domain"/>
    <property type="match status" value="1"/>
</dbReference>
<evidence type="ECO:0000256" key="1">
    <source>
        <dbReference type="ARBA" id="ARBA00022741"/>
    </source>
</evidence>
<dbReference type="GO" id="GO:0005524">
    <property type="term" value="F:ATP binding"/>
    <property type="evidence" value="ECO:0007669"/>
    <property type="project" value="UniProtKB-UniRule"/>
</dbReference>
<dbReference type="InterPro" id="IPR036961">
    <property type="entry name" value="Kinesin_motor_dom_sf"/>
</dbReference>
<evidence type="ECO:0000259" key="8">
    <source>
        <dbReference type="PROSITE" id="PS50020"/>
    </source>
</evidence>
<dbReference type="GO" id="GO:0007018">
    <property type="term" value="P:microtubule-based movement"/>
    <property type="evidence" value="ECO:0007669"/>
    <property type="project" value="InterPro"/>
</dbReference>
<dbReference type="Gene3D" id="3.30.1470.10">
    <property type="entry name" value="Photosystem I PsaD, reaction center subunit II"/>
    <property type="match status" value="1"/>
</dbReference>
<dbReference type="EMBL" id="CP151516">
    <property type="protein sequence ID" value="WZN66836.1"/>
    <property type="molecule type" value="Genomic_DNA"/>
</dbReference>
<evidence type="ECO:0000256" key="4">
    <source>
        <dbReference type="PROSITE-ProRule" id="PRU00283"/>
    </source>
</evidence>
<feature type="binding site" evidence="4">
    <location>
        <begin position="536"/>
        <end position="543"/>
    </location>
    <ligand>
        <name>ATP</name>
        <dbReference type="ChEBI" id="CHEBI:30616"/>
    </ligand>
</feature>
<sequence length="967" mass="106722">MSRPPTPGGGADRSDLNGTLHHGSTIKFFKFSRNGTPAVTLDRNADLGALGDDYEEVDYNVEDILAMATHLGMDTEKDEDFLWIAAEAYDAEVPPPWKEFFDDSGEVYFHNTRTGDVSRDHPLDHYYRILYGIVRSMADKGLEVDVEAARKDAAMALPDQNMQEAIEESKEKIQQMAAHNSSAFAKYVPQPKTDLEYVVHDLQMALKRAEQERLEHERRVSELSAKVMSIQNKEGTPVNQDILNSLQARLSRIESAGLANGGSGAASAVSAGSVGGDVATRMARLELETNEANKEALRAHRERADAQAEAAAKIGALEADKAELERRIAQVQGSPAPPSSAPSPGGVSKASLAPLVSIRAKLRELGECARKAKEETSRQSRNFGSALSVHSCSDDPMAWAIQGLVKKLRSTSAAAQSAILEAEQKIGPVMAERRRLFNELLRAKGNIRVFCRVRPLNSQEGRVSCVDFPNEDRANRQISVAPQDKQQGGRSMPRKDFEFDRVFNEQSSQTLVYEESVKPLVQSALDGFNVCVFAYGQTGSGKTHTMEGPETDRGVTYRAIKELFDLASGECAVPGVVEYTFHLSMLEIYNEQIKDLLEDKTTVATKKLDIKMREDGLGVHVPGLTERPVATAEEVLHLLQVGSKNRSVGVTMMNEHSSRSHLVMMISCVNHNMSKQTSFTSKITFIDLAGSERVSKSCAEGDRLKEASFINKSLSALGDVIASLASAQTKSGSSHIPFRNSKLTYLLSDSLGNECKTMLFVNISPSVIHSHESLCSLMFAFRARNVNLSTSGAQLSNVKKLREVAELAKREQQRLGDNMKTKSQSFDKEKDALLQRISALQKENEEKSSAIQDLQSGKAFQPPPPSCPPPVTKPMRQHNARVDSDSSTKDLGQQLISLRETNKSLTDRVRQLREDKAKLQREIEKKDEQYREMSDKYRRVSSLQRANAAVSKLKVPRPKSRSSTIAK</sequence>
<dbReference type="GO" id="GO:0005874">
    <property type="term" value="C:microtubule"/>
    <property type="evidence" value="ECO:0007669"/>
    <property type="project" value="UniProtKB-KW"/>
</dbReference>
<feature type="coiled-coil region" evidence="6">
    <location>
        <begin position="192"/>
        <end position="233"/>
    </location>
</feature>
<dbReference type="PRINTS" id="PR00380">
    <property type="entry name" value="KINESINHEAVY"/>
</dbReference>
<evidence type="ECO:0000259" key="9">
    <source>
        <dbReference type="PROSITE" id="PS50067"/>
    </source>
</evidence>
<organism evidence="10 11">
    <name type="scientific">Chloropicon roscoffensis</name>
    <dbReference type="NCBI Taxonomy" id="1461544"/>
    <lineage>
        <taxon>Eukaryota</taxon>
        <taxon>Viridiplantae</taxon>
        <taxon>Chlorophyta</taxon>
        <taxon>Chloropicophyceae</taxon>
        <taxon>Chloropicales</taxon>
        <taxon>Chloropicaceae</taxon>
        <taxon>Chloropicon</taxon>
    </lineage>
</organism>
<dbReference type="Proteomes" id="UP001472866">
    <property type="component" value="Chromosome 16"/>
</dbReference>
<feature type="domain" description="WW" evidence="8">
    <location>
        <begin position="91"/>
        <end position="124"/>
    </location>
</feature>
<feature type="region of interest" description="Disordered" evidence="7">
    <location>
        <begin position="328"/>
        <end position="348"/>
    </location>
</feature>
<dbReference type="SUPFAM" id="SSF51045">
    <property type="entry name" value="WW domain"/>
    <property type="match status" value="1"/>
</dbReference>
<dbReference type="PROSITE" id="PS50067">
    <property type="entry name" value="KINESIN_MOTOR_2"/>
    <property type="match status" value="1"/>
</dbReference>
<evidence type="ECO:0000256" key="5">
    <source>
        <dbReference type="RuleBase" id="RU000394"/>
    </source>
</evidence>
<reference evidence="10 11" key="1">
    <citation type="submission" date="2024-03" db="EMBL/GenBank/DDBJ databases">
        <title>Complete genome sequence of the green alga Chloropicon roscoffensis RCC1871.</title>
        <authorList>
            <person name="Lemieux C."/>
            <person name="Pombert J.-F."/>
            <person name="Otis C."/>
            <person name="Turmel M."/>
        </authorList>
    </citation>
    <scope>NUCLEOTIDE SEQUENCE [LARGE SCALE GENOMIC DNA]</scope>
    <source>
        <strain evidence="10 11">RCC1871</strain>
    </source>
</reference>
<evidence type="ECO:0000313" key="11">
    <source>
        <dbReference type="Proteomes" id="UP001472866"/>
    </source>
</evidence>
<proteinExistence type="inferred from homology"/>
<keyword evidence="11" id="KW-1185">Reference proteome</keyword>
<feature type="region of interest" description="Disordered" evidence="7">
    <location>
        <begin position="844"/>
        <end position="890"/>
    </location>
</feature>